<evidence type="ECO:0000256" key="1">
    <source>
        <dbReference type="ARBA" id="ARBA00008060"/>
    </source>
</evidence>
<dbReference type="OrthoDB" id="255837at2759"/>
<reference evidence="5" key="2">
    <citation type="submission" date="2020-01" db="EMBL/GenBank/DDBJ databases">
        <title>Population-level Yeast Reference Genomes.</title>
        <authorList>
            <person name="Yue J.-X."/>
        </authorList>
    </citation>
    <scope>NUCLEOTIDE SEQUENCE</scope>
    <source>
        <strain evidence="5">CBS432</strain>
    </source>
</reference>
<evidence type="ECO:0000313" key="5">
    <source>
        <dbReference type="RefSeq" id="XP_033766750.1"/>
    </source>
</evidence>
<dbReference type="Gene3D" id="1.20.5.170">
    <property type="match status" value="1"/>
</dbReference>
<evidence type="ECO:0000256" key="4">
    <source>
        <dbReference type="SAM" id="Coils"/>
    </source>
</evidence>
<dbReference type="InterPro" id="IPR010760">
    <property type="entry name" value="DNA-repair_Swi5"/>
</dbReference>
<reference evidence="5" key="1">
    <citation type="journal article" date="2017" name="Nat. Genet.">
        <title>Contrasting evolutionary genome dynamics between domesticated and wild yeasts.</title>
        <authorList>
            <person name="Yue J.X."/>
            <person name="Li J."/>
            <person name="Aigrain L."/>
            <person name="Hallin J."/>
            <person name="Persson K."/>
            <person name="Oliver K."/>
            <person name="Bergstrom A."/>
            <person name="Coupland P."/>
            <person name="Warringer J."/>
            <person name="Lagomarsino M.C."/>
            <person name="Fischer G."/>
            <person name="Durbin R."/>
            <person name="Liti G."/>
        </authorList>
    </citation>
    <scope>NUCLEOTIDE SEQUENCE</scope>
    <source>
        <strain evidence="5">CBS432</strain>
    </source>
</reference>
<dbReference type="GeneID" id="54631058"/>
<comment type="similarity">
    <text evidence="1">Belongs to the SWI5/SAE3 family.</text>
</comment>
<dbReference type="AlphaFoldDB" id="A0A8B8USJ1"/>
<reference evidence="5" key="4">
    <citation type="submission" date="2025-08" db="UniProtKB">
        <authorList>
            <consortium name="RefSeq"/>
        </authorList>
    </citation>
    <scope>IDENTIFICATION</scope>
    <source>
        <strain evidence="5">CBS432</strain>
    </source>
</reference>
<feature type="coiled-coil region" evidence="4">
    <location>
        <begin position="39"/>
        <end position="66"/>
    </location>
</feature>
<sequence>MAAILFSLYKCHDKAEQIFLTYKSNVLIAAINRERLSSMNYLEIQLDKKQKQIKEYQNMNGNLVKTFEHLTVEKKTDETPKNISSTYIKELKEYNELRDAGLRLAQIIADEKQCKIKDVFEEIGYSMKD</sequence>
<gene>
    <name evidence="5" type="primary">SAE3</name>
    <name evidence="5" type="ORF">SPAR_H01220</name>
</gene>
<dbReference type="RefSeq" id="XP_033766750.1">
    <property type="nucleotide sequence ID" value="XM_033910859.1"/>
</dbReference>
<protein>
    <submittedName>
        <fullName evidence="5">Sae3p</fullName>
    </submittedName>
</protein>
<organism evidence="5">
    <name type="scientific">Saccharomyces paradoxus</name>
    <name type="common">Yeast</name>
    <name type="synonym">Saccharomyces douglasii</name>
    <dbReference type="NCBI Taxonomy" id="27291"/>
    <lineage>
        <taxon>Eukaryota</taxon>
        <taxon>Fungi</taxon>
        <taxon>Dikarya</taxon>
        <taxon>Ascomycota</taxon>
        <taxon>Saccharomycotina</taxon>
        <taxon>Saccharomycetes</taxon>
        <taxon>Saccharomycetales</taxon>
        <taxon>Saccharomycetaceae</taxon>
        <taxon>Saccharomyces</taxon>
    </lineage>
</organism>
<name>A0A8B8USJ1_SACPA</name>
<dbReference type="KEGG" id="spao:SPAR_H01220"/>
<proteinExistence type="inferred from homology"/>
<evidence type="ECO:0000256" key="2">
    <source>
        <dbReference type="ARBA" id="ARBA00022763"/>
    </source>
</evidence>
<dbReference type="VEuPathDB" id="FungiDB:SPAR_H01220"/>
<keyword evidence="2" id="KW-0227">DNA damage</keyword>
<keyword evidence="3" id="KW-0234">DNA repair</keyword>
<accession>A0A8B8USJ1</accession>
<reference evidence="5" key="3">
    <citation type="submission" date="2025-07" db="EMBL/GenBank/DDBJ databases">
        <authorList>
            <consortium name="NCBI Genome Project"/>
        </authorList>
    </citation>
    <scope>NUCLEOTIDE SEQUENCE</scope>
    <source>
        <strain evidence="5">CBS432</strain>
    </source>
</reference>
<dbReference type="Pfam" id="PF07061">
    <property type="entry name" value="Swi5"/>
    <property type="match status" value="1"/>
</dbReference>
<dbReference type="GO" id="GO:0006281">
    <property type="term" value="P:DNA repair"/>
    <property type="evidence" value="ECO:0007669"/>
    <property type="project" value="UniProtKB-KW"/>
</dbReference>
<evidence type="ECO:0000256" key="3">
    <source>
        <dbReference type="ARBA" id="ARBA00023204"/>
    </source>
</evidence>
<keyword evidence="4" id="KW-0175">Coiled coil</keyword>